<dbReference type="EMBL" id="JAKWBI020001038">
    <property type="protein sequence ID" value="KAJ2891614.1"/>
    <property type="molecule type" value="Genomic_DNA"/>
</dbReference>
<dbReference type="FunFam" id="3.90.1410.10:FF:000007">
    <property type="entry name" value="Ribosomal lysine N-methyltransferase 4"/>
    <property type="match status" value="1"/>
</dbReference>
<dbReference type="InterPro" id="IPR046341">
    <property type="entry name" value="SET_dom_sf"/>
</dbReference>
<gene>
    <name evidence="5" type="ORF">MKZ38_000152</name>
</gene>
<dbReference type="Pfam" id="PF00856">
    <property type="entry name" value="SET"/>
    <property type="match status" value="1"/>
</dbReference>
<evidence type="ECO:0000313" key="5">
    <source>
        <dbReference type="EMBL" id="KAJ2891614.1"/>
    </source>
</evidence>
<keyword evidence="2" id="KW-0808">Transferase</keyword>
<evidence type="ECO:0000256" key="3">
    <source>
        <dbReference type="ARBA" id="ARBA00022691"/>
    </source>
</evidence>
<evidence type="ECO:0000256" key="1">
    <source>
        <dbReference type="ARBA" id="ARBA00022603"/>
    </source>
</evidence>
<dbReference type="GO" id="GO:0016279">
    <property type="term" value="F:protein-lysine N-methyltransferase activity"/>
    <property type="evidence" value="ECO:0007669"/>
    <property type="project" value="UniProtKB-UniRule"/>
</dbReference>
<keyword evidence="1" id="KW-0489">Methyltransferase</keyword>
<accession>A0AAD5WMQ7</accession>
<keyword evidence="6" id="KW-1185">Reference proteome</keyword>
<comment type="caution">
    <text evidence="5">The sequence shown here is derived from an EMBL/GenBank/DDBJ whole genome shotgun (WGS) entry which is preliminary data.</text>
</comment>
<dbReference type="SUPFAM" id="SSF82199">
    <property type="entry name" value="SET domain"/>
    <property type="match status" value="1"/>
</dbReference>
<evidence type="ECO:0000256" key="2">
    <source>
        <dbReference type="ARBA" id="ARBA00022679"/>
    </source>
</evidence>
<dbReference type="InterPro" id="IPR036464">
    <property type="entry name" value="Rubisco_LSMT_subst-bd_sf"/>
</dbReference>
<organism evidence="5 6">
    <name type="scientific">Zalerion maritima</name>
    <dbReference type="NCBI Taxonomy" id="339359"/>
    <lineage>
        <taxon>Eukaryota</taxon>
        <taxon>Fungi</taxon>
        <taxon>Dikarya</taxon>
        <taxon>Ascomycota</taxon>
        <taxon>Pezizomycotina</taxon>
        <taxon>Sordariomycetes</taxon>
        <taxon>Lulworthiomycetidae</taxon>
        <taxon>Lulworthiales</taxon>
        <taxon>Lulworthiaceae</taxon>
        <taxon>Zalerion</taxon>
    </lineage>
</organism>
<reference evidence="5" key="1">
    <citation type="submission" date="2022-07" db="EMBL/GenBank/DDBJ databases">
        <title>Draft genome sequence of Zalerion maritima ATCC 34329, a (micro)plastics degrading marine fungus.</title>
        <authorList>
            <person name="Paco A."/>
            <person name="Goncalves M.F.M."/>
            <person name="Rocha-Santos T.A.P."/>
            <person name="Alves A."/>
        </authorList>
    </citation>
    <scope>NUCLEOTIDE SEQUENCE</scope>
    <source>
        <strain evidence="5">ATCC 34329</strain>
    </source>
</reference>
<dbReference type="PROSITE" id="PS50280">
    <property type="entry name" value="SET"/>
    <property type="match status" value="1"/>
</dbReference>
<dbReference type="GO" id="GO:0005634">
    <property type="term" value="C:nucleus"/>
    <property type="evidence" value="ECO:0007669"/>
    <property type="project" value="UniProtKB-SubCell"/>
</dbReference>
<dbReference type="SUPFAM" id="SSF81822">
    <property type="entry name" value="RuBisCo LSMT C-terminal, substrate-binding domain"/>
    <property type="match status" value="1"/>
</dbReference>
<dbReference type="Gene3D" id="3.90.1420.10">
    <property type="entry name" value="Rubisco LSMT, substrate-binding domain"/>
    <property type="match status" value="1"/>
</dbReference>
<evidence type="ECO:0000259" key="4">
    <source>
        <dbReference type="PROSITE" id="PS50280"/>
    </source>
</evidence>
<dbReference type="InterPro" id="IPR015353">
    <property type="entry name" value="Rubisco_LSMT_subst-bd"/>
</dbReference>
<dbReference type="AlphaFoldDB" id="A0AAD5WMQ7"/>
<dbReference type="InterPro" id="IPR001214">
    <property type="entry name" value="SET_dom"/>
</dbReference>
<protein>
    <submittedName>
        <fullName evidence="5">Set domain protein</fullName>
    </submittedName>
</protein>
<proteinExistence type="predicted"/>
<name>A0AAD5WMQ7_9PEZI</name>
<feature type="domain" description="SET" evidence="4">
    <location>
        <begin position="30"/>
        <end position="286"/>
    </location>
</feature>
<keyword evidence="3" id="KW-0949">S-adenosyl-L-methionine</keyword>
<dbReference type="GO" id="GO:0032259">
    <property type="term" value="P:methylation"/>
    <property type="evidence" value="ECO:0007669"/>
    <property type="project" value="UniProtKB-KW"/>
</dbReference>
<sequence>MSRIQASEFEAKSQKFLHWFKSLPGATFHDHLDIRDLRFQEAGRGIIAVSDIPEDTTLFTIPRTAIINTVTSQLSSLAPSVFAESQQLGEEDGSESDGEPGAQVPDQWLSLILVMIYEYLNSTASPWKPYLDVLPDSFETPMFWSSDELSQLQASSIVDKIGKEQADEMFRSKIVPVVTKYESVFYPDGNPKLTDDSLIALAHRMGSTIMAYAFDLENEEDMAVSDEDDGWVEDKEAQVMMGMVPMADILNADAEFNAHVNHGENDLTVTSLRPIKAGEEVLNYYGPHPNSDLLRRYGYVTPKHSRYDVVELPWESTLSAVKETLAIDDNTWGKAISRIDPEETEDTFVLERETGTTDSNGLLTNPAPPPEIPSDMEEQLQLILKAISKANPGLQLDKVKRKAVGQTVASRVFEAKLAQYPTTLEEDRALLSDPRIGRRQKMALFVRIGEKALLREALDLIRVHHDENGISVEEGGPPRKKTRVHG</sequence>
<dbReference type="InterPro" id="IPR050600">
    <property type="entry name" value="SETD3_SETD6_MTase"/>
</dbReference>
<dbReference type="InterPro" id="IPR044430">
    <property type="entry name" value="SETD6_SET"/>
</dbReference>
<dbReference type="PANTHER" id="PTHR13271:SF34">
    <property type="entry name" value="N-LYSINE METHYLTRANSFERASE SETD6"/>
    <property type="match status" value="1"/>
</dbReference>
<evidence type="ECO:0000313" key="6">
    <source>
        <dbReference type="Proteomes" id="UP001201980"/>
    </source>
</evidence>
<dbReference type="CDD" id="cd19178">
    <property type="entry name" value="SET_SETD6"/>
    <property type="match status" value="1"/>
</dbReference>
<dbReference type="Proteomes" id="UP001201980">
    <property type="component" value="Unassembled WGS sequence"/>
</dbReference>
<dbReference type="Gene3D" id="3.90.1410.10">
    <property type="entry name" value="set domain protein methyltransferase, domain 1"/>
    <property type="match status" value="1"/>
</dbReference>
<dbReference type="Pfam" id="PF09273">
    <property type="entry name" value="Rubis-subs-bind"/>
    <property type="match status" value="1"/>
</dbReference>
<dbReference type="PANTHER" id="PTHR13271">
    <property type="entry name" value="UNCHARACTERIZED PUTATIVE METHYLTRANSFERASE"/>
    <property type="match status" value="1"/>
</dbReference>